<dbReference type="STRING" id="653733.Selin_1153"/>
<dbReference type="Pfam" id="PF16256">
    <property type="entry name" value="DUF4911"/>
    <property type="match status" value="1"/>
</dbReference>
<evidence type="ECO:0000313" key="1">
    <source>
        <dbReference type="EMBL" id="ADU65888.1"/>
    </source>
</evidence>
<keyword evidence="2" id="KW-1185">Reference proteome</keyword>
<dbReference type="AlphaFoldDB" id="E6W4B4"/>
<dbReference type="InterPro" id="IPR032587">
    <property type="entry name" value="DUF4911"/>
</dbReference>
<dbReference type="InParanoid" id="E6W4B4"/>
<sequence length="81" mass="9234">MKELVYVCKVHSPQIMYVNSLLDSYEGIGIIRTVNEKTGDVVFYTTSDTAEALEHFLLSLDQECGIEIREIRQQEGLELIP</sequence>
<dbReference type="RefSeq" id="WP_013505769.1">
    <property type="nucleotide sequence ID" value="NC_014836.1"/>
</dbReference>
<dbReference type="HOGENOM" id="CLU_186829_0_0_0"/>
<name>E6W4B4_DESIS</name>
<dbReference type="KEGG" id="din:Selin_1153"/>
<proteinExistence type="predicted"/>
<evidence type="ECO:0008006" key="3">
    <source>
        <dbReference type="Google" id="ProtNLM"/>
    </source>
</evidence>
<accession>E6W4B4</accession>
<protein>
    <recommendedName>
        <fullName evidence="3">DUF4911 domain-containing protein</fullName>
    </recommendedName>
</protein>
<dbReference type="OrthoDB" id="5688at2"/>
<dbReference type="EMBL" id="CP002432">
    <property type="protein sequence ID" value="ADU65888.1"/>
    <property type="molecule type" value="Genomic_DNA"/>
</dbReference>
<reference evidence="1 2" key="1">
    <citation type="submission" date="2010-12" db="EMBL/GenBank/DDBJ databases">
        <title>Complete sequence of Desulfurispirillum indicum S5.</title>
        <authorList>
            <consortium name="US DOE Joint Genome Institute"/>
            <person name="Lucas S."/>
            <person name="Copeland A."/>
            <person name="Lapidus A."/>
            <person name="Cheng J.-F."/>
            <person name="Goodwin L."/>
            <person name="Pitluck S."/>
            <person name="Chertkov O."/>
            <person name="Held B."/>
            <person name="Detter J.C."/>
            <person name="Han C."/>
            <person name="Tapia R."/>
            <person name="Land M."/>
            <person name="Hauser L."/>
            <person name="Kyrpides N."/>
            <person name="Ivanova N."/>
            <person name="Mikhailova N."/>
            <person name="Haggblom M."/>
            <person name="Rauschenbach I."/>
            <person name="Bini E."/>
            <person name="Woyke T."/>
        </authorList>
    </citation>
    <scope>NUCLEOTIDE SEQUENCE [LARGE SCALE GENOMIC DNA]</scope>
    <source>
        <strain evidence="2">ATCC BAA-1389 / DSM 22839 / S5</strain>
    </source>
</reference>
<dbReference type="Proteomes" id="UP000002572">
    <property type="component" value="Chromosome"/>
</dbReference>
<gene>
    <name evidence="1" type="ordered locus">Selin_1153</name>
</gene>
<evidence type="ECO:0000313" key="2">
    <source>
        <dbReference type="Proteomes" id="UP000002572"/>
    </source>
</evidence>
<organism evidence="1 2">
    <name type="scientific">Desulfurispirillum indicum (strain ATCC BAA-1389 / DSM 22839 / S5)</name>
    <dbReference type="NCBI Taxonomy" id="653733"/>
    <lineage>
        <taxon>Bacteria</taxon>
        <taxon>Pseudomonadati</taxon>
        <taxon>Chrysiogenota</taxon>
        <taxon>Chrysiogenia</taxon>
        <taxon>Chrysiogenales</taxon>
        <taxon>Chrysiogenaceae</taxon>
        <taxon>Desulfurispirillum</taxon>
    </lineage>
</organism>